<sequence>MNTVRLLRRFKASTSSTVRKSCDERADAFVAFRTALQSDPNGDGGVLVGDGDSCCVRAGDGGLAGVGGASPGERDRAPRGTLIEFAHEPSLVKAGDVDGDLAREGPAAALEGPAAVARAGGDDDSRTLPTSPLSLDTGDGVGECTARGGEFERVNLSRLRDLVRDGPAVAQYGPAPAAGADGRVVTRLVTVVLWGGGGLRAAPALIAVCPSCSVFTHLSILMLSPKRRYSWAAALLANTLPGPPRPSSCSARCDVPHSSAQA</sequence>
<dbReference type="AlphaFoldDB" id="A0AAE0C8P2"/>
<proteinExistence type="predicted"/>
<comment type="caution">
    <text evidence="2">The sequence shown here is derived from an EMBL/GenBank/DDBJ whole genome shotgun (WGS) entry which is preliminary data.</text>
</comment>
<organism evidence="2 3">
    <name type="scientific">Cymbomonas tetramitiformis</name>
    <dbReference type="NCBI Taxonomy" id="36881"/>
    <lineage>
        <taxon>Eukaryota</taxon>
        <taxon>Viridiplantae</taxon>
        <taxon>Chlorophyta</taxon>
        <taxon>Pyramimonadophyceae</taxon>
        <taxon>Pyramimonadales</taxon>
        <taxon>Pyramimonadaceae</taxon>
        <taxon>Cymbomonas</taxon>
    </lineage>
</organism>
<feature type="region of interest" description="Disordered" evidence="1">
    <location>
        <begin position="107"/>
        <end position="140"/>
    </location>
</feature>
<evidence type="ECO:0000313" key="3">
    <source>
        <dbReference type="Proteomes" id="UP001190700"/>
    </source>
</evidence>
<evidence type="ECO:0000313" key="2">
    <source>
        <dbReference type="EMBL" id="KAK3250457.1"/>
    </source>
</evidence>
<feature type="region of interest" description="Disordered" evidence="1">
    <location>
        <begin position="242"/>
        <end position="262"/>
    </location>
</feature>
<feature type="compositionally biased region" description="Low complexity" evidence="1">
    <location>
        <begin position="107"/>
        <end position="119"/>
    </location>
</feature>
<gene>
    <name evidence="2" type="ORF">CYMTET_40161</name>
</gene>
<keyword evidence="3" id="KW-1185">Reference proteome</keyword>
<reference evidence="2 3" key="1">
    <citation type="journal article" date="2015" name="Genome Biol. Evol.">
        <title>Comparative Genomics of a Bacterivorous Green Alga Reveals Evolutionary Causalities and Consequences of Phago-Mixotrophic Mode of Nutrition.</title>
        <authorList>
            <person name="Burns J.A."/>
            <person name="Paasch A."/>
            <person name="Narechania A."/>
            <person name="Kim E."/>
        </authorList>
    </citation>
    <scope>NUCLEOTIDE SEQUENCE [LARGE SCALE GENOMIC DNA]</scope>
    <source>
        <strain evidence="2 3">PLY_AMNH</strain>
    </source>
</reference>
<dbReference type="EMBL" id="LGRX02026703">
    <property type="protein sequence ID" value="KAK3250457.1"/>
    <property type="molecule type" value="Genomic_DNA"/>
</dbReference>
<accession>A0AAE0C8P2</accession>
<protein>
    <submittedName>
        <fullName evidence="2">Uncharacterized protein</fullName>
    </submittedName>
</protein>
<dbReference type="Proteomes" id="UP001190700">
    <property type="component" value="Unassembled WGS sequence"/>
</dbReference>
<name>A0AAE0C8P2_9CHLO</name>
<evidence type="ECO:0000256" key="1">
    <source>
        <dbReference type="SAM" id="MobiDB-lite"/>
    </source>
</evidence>